<keyword evidence="5 13" id="KW-0812">Transmembrane</keyword>
<dbReference type="GO" id="GO:0005267">
    <property type="term" value="F:potassium channel activity"/>
    <property type="evidence" value="ECO:0007669"/>
    <property type="project" value="UniProtKB-KW"/>
</dbReference>
<evidence type="ECO:0000256" key="12">
    <source>
        <dbReference type="SAM" id="MobiDB-lite"/>
    </source>
</evidence>
<evidence type="ECO:0000256" key="13">
    <source>
        <dbReference type="SAM" id="Phobius"/>
    </source>
</evidence>
<evidence type="ECO:0000256" key="9">
    <source>
        <dbReference type="ARBA" id="ARBA00023065"/>
    </source>
</evidence>
<dbReference type="PANTHER" id="PTHR12454:SF11">
    <property type="entry name" value="GH25683P"/>
    <property type="match status" value="1"/>
</dbReference>
<organism evidence="14">
    <name type="scientific">Arion vulgaris</name>
    <dbReference type="NCBI Taxonomy" id="1028688"/>
    <lineage>
        <taxon>Eukaryota</taxon>
        <taxon>Metazoa</taxon>
        <taxon>Spiralia</taxon>
        <taxon>Lophotrochozoa</taxon>
        <taxon>Mollusca</taxon>
        <taxon>Gastropoda</taxon>
        <taxon>Heterobranchia</taxon>
        <taxon>Euthyneura</taxon>
        <taxon>Panpulmonata</taxon>
        <taxon>Eupulmonata</taxon>
        <taxon>Stylommatophora</taxon>
        <taxon>Helicina</taxon>
        <taxon>Arionoidea</taxon>
        <taxon>Arionidae</taxon>
        <taxon>Arion</taxon>
    </lineage>
</organism>
<feature type="transmembrane region" description="Helical" evidence="13">
    <location>
        <begin position="145"/>
        <end position="167"/>
    </location>
</feature>
<dbReference type="EMBL" id="HACG01026371">
    <property type="protein sequence ID" value="CEK73236.1"/>
    <property type="molecule type" value="Transcribed_RNA"/>
</dbReference>
<dbReference type="PANTHER" id="PTHR12454">
    <property type="entry name" value="TRIMERIC INTRACELLULAR CATION CHANNEL"/>
    <property type="match status" value="1"/>
</dbReference>
<keyword evidence="6" id="KW-0631">Potassium channel</keyword>
<evidence type="ECO:0000256" key="3">
    <source>
        <dbReference type="ARBA" id="ARBA00022448"/>
    </source>
</evidence>
<keyword evidence="10 13" id="KW-0472">Membrane</keyword>
<evidence type="ECO:0000313" key="14">
    <source>
        <dbReference type="EMBL" id="CEK73236.1"/>
    </source>
</evidence>
<gene>
    <name evidence="14" type="primary">ORF85872</name>
    <name evidence="15" type="synonym">ORF85874</name>
</gene>
<evidence type="ECO:0000256" key="11">
    <source>
        <dbReference type="ARBA" id="ARBA00023303"/>
    </source>
</evidence>
<feature type="region of interest" description="Disordered" evidence="12">
    <location>
        <begin position="259"/>
        <end position="288"/>
    </location>
</feature>
<keyword evidence="4" id="KW-0633">Potassium transport</keyword>
<evidence type="ECO:0000256" key="1">
    <source>
        <dbReference type="ARBA" id="ARBA00004127"/>
    </source>
</evidence>
<evidence type="ECO:0000256" key="8">
    <source>
        <dbReference type="ARBA" id="ARBA00022989"/>
    </source>
</evidence>
<evidence type="ECO:0000256" key="2">
    <source>
        <dbReference type="ARBA" id="ARBA00005766"/>
    </source>
</evidence>
<feature type="transmembrane region" description="Helical" evidence="13">
    <location>
        <begin position="216"/>
        <end position="237"/>
    </location>
</feature>
<dbReference type="GO" id="GO:0016020">
    <property type="term" value="C:membrane"/>
    <property type="evidence" value="ECO:0007669"/>
    <property type="project" value="InterPro"/>
</dbReference>
<dbReference type="InterPro" id="IPR007866">
    <property type="entry name" value="TRIC_channel"/>
</dbReference>
<evidence type="ECO:0000256" key="6">
    <source>
        <dbReference type="ARBA" id="ARBA00022826"/>
    </source>
</evidence>
<comment type="similarity">
    <text evidence="2">Belongs to the TMEM38 family.</text>
</comment>
<keyword evidence="8 13" id="KW-1133">Transmembrane helix</keyword>
<dbReference type="GO" id="GO:0042802">
    <property type="term" value="F:identical protein binding"/>
    <property type="evidence" value="ECO:0007669"/>
    <property type="project" value="InterPro"/>
</dbReference>
<keyword evidence="9" id="KW-0406">Ion transport</keyword>
<sequence>MAVNVTTAEEQLTNLALFVMNVNMFPVFFTAHFAMASIIVREDSKDLGTRFRQNHPFATWVCTVVTSVSGVFLANFLFGDPLIDILKDNTLVIFITVLWYLINYSPFDIVFKVAMFRPVFLLASSLQECLRIRFIYLGVLQAAKVYPGGYVIIIIGGVIKGNGYGFIKIVERLMRGKFTPTTNDLLDVTYFAKSSLYASVLFLLHHIKVLTMPIELLYFGIVATFVLLRLVIILGGIKDPLLPLESPIYTLLFGSGVEKKDKAEQGNTEKTEKVTKDTDNDKKEKKTK</sequence>
<comment type="subcellular location">
    <subcellularLocation>
        <location evidence="1">Endomembrane system</location>
        <topology evidence="1">Multi-pass membrane protein</topology>
    </subcellularLocation>
</comment>
<evidence type="ECO:0000256" key="10">
    <source>
        <dbReference type="ARBA" id="ARBA00023136"/>
    </source>
</evidence>
<evidence type="ECO:0000313" key="15">
    <source>
        <dbReference type="EMBL" id="CEK73237.1"/>
    </source>
</evidence>
<dbReference type="GO" id="GO:0012505">
    <property type="term" value="C:endomembrane system"/>
    <property type="evidence" value="ECO:0007669"/>
    <property type="project" value="UniProtKB-SubCell"/>
</dbReference>
<dbReference type="Pfam" id="PF05197">
    <property type="entry name" value="TRIC"/>
    <property type="match status" value="1"/>
</dbReference>
<keyword evidence="11" id="KW-0407">Ion channel</keyword>
<reference evidence="14" key="1">
    <citation type="submission" date="2014-12" db="EMBL/GenBank/DDBJ databases">
        <title>Insight into the proteome of Arion vulgaris.</title>
        <authorList>
            <person name="Aradska J."/>
            <person name="Bulat T."/>
            <person name="Smidak R."/>
            <person name="Sarate P."/>
            <person name="Gangsoo J."/>
            <person name="Sialana F."/>
            <person name="Bilban M."/>
            <person name="Lubec G."/>
        </authorList>
    </citation>
    <scope>NUCLEOTIDE SEQUENCE</scope>
    <source>
        <tissue evidence="14">Skin</tissue>
    </source>
</reference>
<evidence type="ECO:0000256" key="4">
    <source>
        <dbReference type="ARBA" id="ARBA00022538"/>
    </source>
</evidence>
<dbReference type="EMBL" id="HACG01026372">
    <property type="protein sequence ID" value="CEK73237.1"/>
    <property type="molecule type" value="Transcribed_RNA"/>
</dbReference>
<name>A0A0B6ZZH2_9EUPU</name>
<keyword evidence="3" id="KW-0813">Transport</keyword>
<keyword evidence="7" id="KW-0630">Potassium</keyword>
<feature type="transmembrane region" description="Helical" evidence="13">
    <location>
        <begin position="90"/>
        <end position="107"/>
    </location>
</feature>
<protein>
    <submittedName>
        <fullName evidence="14">Uncharacterized protein</fullName>
    </submittedName>
</protein>
<dbReference type="AlphaFoldDB" id="A0A0B6ZZH2"/>
<accession>A0A0B6ZZH2</accession>
<feature type="transmembrane region" description="Helical" evidence="13">
    <location>
        <begin position="57"/>
        <end position="78"/>
    </location>
</feature>
<proteinExistence type="inferred from homology"/>
<evidence type="ECO:0000256" key="5">
    <source>
        <dbReference type="ARBA" id="ARBA00022692"/>
    </source>
</evidence>
<feature type="transmembrane region" description="Helical" evidence="13">
    <location>
        <begin position="15"/>
        <end position="36"/>
    </location>
</feature>
<evidence type="ECO:0000256" key="7">
    <source>
        <dbReference type="ARBA" id="ARBA00022958"/>
    </source>
</evidence>